<reference evidence="2 3" key="1">
    <citation type="submission" date="2016-02" db="EMBL/GenBank/DDBJ databases">
        <title>Draft genome sequence of the strain BR 10247T Bradyrhizobium neotropicale isolated from nodules of Centrolobium paraense.</title>
        <authorList>
            <person name="Simoes-Araujo J.L."/>
            <person name="Barauna A.C."/>
            <person name="Silva K."/>
            <person name="Zilli J.E."/>
        </authorList>
    </citation>
    <scope>NUCLEOTIDE SEQUENCE [LARGE SCALE GENOMIC DNA]</scope>
    <source>
        <strain evidence="2 3">BR 10247</strain>
    </source>
</reference>
<evidence type="ECO:0000313" key="2">
    <source>
        <dbReference type="EMBL" id="OAF15081.1"/>
    </source>
</evidence>
<proteinExistence type="predicted"/>
<evidence type="ECO:0000259" key="1">
    <source>
        <dbReference type="SMART" id="SM00421"/>
    </source>
</evidence>
<dbReference type="SUPFAM" id="SSF46894">
    <property type="entry name" value="C-terminal effector domain of the bipartite response regulators"/>
    <property type="match status" value="1"/>
</dbReference>
<accession>A0A176Z2W8</accession>
<dbReference type="Gene3D" id="1.10.10.10">
    <property type="entry name" value="Winged helix-like DNA-binding domain superfamily/Winged helix DNA-binding domain"/>
    <property type="match status" value="1"/>
</dbReference>
<dbReference type="AlphaFoldDB" id="A0A176Z2W8"/>
<sequence length="375" mass="40834">MQAGDISDDAVLDLVGAIYDTALDGSRWASVLTRIDDAVGGRILFGVYDPGSGLSSLLSPRIDPERVQNLLGWAPRNPLLPLGIGRAPGEVFTIGDFITRDEFTRSDFYNEWWQPAGFDTEPLTTNLLVDHNATGILTIHRPSNLPSYGGKSRRLFATLAQHLVRAVAIQRRTHQLDITGRAALAGLDELDQGFVLADAQARPVFVNRRARELLDVADSVVIEAGALSAVNGEDGRRLRTLIGSCSLDNPVRIGGEISLRRPPGRMPLHVQVTPVGSDWTESAVPLASGWRSSAMLLITDPEPNARARLEALRERYGLTRAEAAFALEIVKGDGRKTTAERLGITDGTARSHLSRIFDKTGVSRQAELVRLLLQK</sequence>
<keyword evidence="3" id="KW-1185">Reference proteome</keyword>
<dbReference type="RefSeq" id="WP_063679651.1">
    <property type="nucleotide sequence ID" value="NZ_LSEF01000064.1"/>
</dbReference>
<dbReference type="Proteomes" id="UP000077173">
    <property type="component" value="Unassembled WGS sequence"/>
</dbReference>
<dbReference type="InterPro" id="IPR016032">
    <property type="entry name" value="Sig_transdc_resp-reg_C-effctor"/>
</dbReference>
<gene>
    <name evidence="2" type="ORF">AXW67_17135</name>
</gene>
<dbReference type="GO" id="GO:0006355">
    <property type="term" value="P:regulation of DNA-templated transcription"/>
    <property type="evidence" value="ECO:0007669"/>
    <property type="project" value="InterPro"/>
</dbReference>
<dbReference type="GO" id="GO:0003677">
    <property type="term" value="F:DNA binding"/>
    <property type="evidence" value="ECO:0007669"/>
    <property type="project" value="InterPro"/>
</dbReference>
<dbReference type="InterPro" id="IPR036388">
    <property type="entry name" value="WH-like_DNA-bd_sf"/>
</dbReference>
<protein>
    <recommendedName>
        <fullName evidence="1">HTH luxR-type domain-containing protein</fullName>
    </recommendedName>
</protein>
<comment type="caution">
    <text evidence="2">The sequence shown here is derived from an EMBL/GenBank/DDBJ whole genome shotgun (WGS) entry which is preliminary data.</text>
</comment>
<dbReference type="SMART" id="SM00421">
    <property type="entry name" value="HTH_LUXR"/>
    <property type="match status" value="1"/>
</dbReference>
<evidence type="ECO:0000313" key="3">
    <source>
        <dbReference type="Proteomes" id="UP000077173"/>
    </source>
</evidence>
<dbReference type="EMBL" id="LSEF01000064">
    <property type="protein sequence ID" value="OAF15081.1"/>
    <property type="molecule type" value="Genomic_DNA"/>
</dbReference>
<feature type="domain" description="HTH luxR-type" evidence="1">
    <location>
        <begin position="315"/>
        <end position="372"/>
    </location>
</feature>
<dbReference type="InterPro" id="IPR000792">
    <property type="entry name" value="Tscrpt_reg_LuxR_C"/>
</dbReference>
<organism evidence="2 3">
    <name type="scientific">Bradyrhizobium neotropicale</name>
    <dbReference type="NCBI Taxonomy" id="1497615"/>
    <lineage>
        <taxon>Bacteria</taxon>
        <taxon>Pseudomonadati</taxon>
        <taxon>Pseudomonadota</taxon>
        <taxon>Alphaproteobacteria</taxon>
        <taxon>Hyphomicrobiales</taxon>
        <taxon>Nitrobacteraceae</taxon>
        <taxon>Bradyrhizobium</taxon>
    </lineage>
</organism>
<name>A0A176Z2W8_9BRAD</name>